<protein>
    <submittedName>
        <fullName evidence="6">Protein archease-like</fullName>
    </submittedName>
</protein>
<comment type="caution">
    <text evidence="6">The sequence shown here is derived from an EMBL/GenBank/DDBJ whole genome shotgun (WGS) entry which is preliminary data.</text>
</comment>
<dbReference type="InterPro" id="IPR023572">
    <property type="entry name" value="Archease_dom"/>
</dbReference>
<keyword evidence="7" id="KW-1185">Reference proteome</keyword>
<feature type="domain" description="Archease" evidence="5">
    <location>
        <begin position="53"/>
        <end position="195"/>
    </location>
</feature>
<evidence type="ECO:0000313" key="7">
    <source>
        <dbReference type="Proteomes" id="UP001054902"/>
    </source>
</evidence>
<comment type="similarity">
    <text evidence="1">Belongs to the archease family.</text>
</comment>
<evidence type="ECO:0000256" key="1">
    <source>
        <dbReference type="ARBA" id="ARBA00007963"/>
    </source>
</evidence>
<dbReference type="EMBL" id="BLLK01000022">
    <property type="protein sequence ID" value="GFH46887.1"/>
    <property type="molecule type" value="Genomic_DNA"/>
</dbReference>
<dbReference type="InterPro" id="IPR002804">
    <property type="entry name" value="Archease"/>
</dbReference>
<evidence type="ECO:0000259" key="5">
    <source>
        <dbReference type="Pfam" id="PF01951"/>
    </source>
</evidence>
<name>A0AAD3CIS2_9STRA</name>
<evidence type="ECO:0000313" key="6">
    <source>
        <dbReference type="EMBL" id="GFH46887.1"/>
    </source>
</evidence>
<dbReference type="Gene3D" id="3.55.10.10">
    <property type="entry name" value="Archease domain"/>
    <property type="match status" value="1"/>
</dbReference>
<reference evidence="6 7" key="1">
    <citation type="journal article" date="2021" name="Sci. Rep.">
        <title>The genome of the diatom Chaetoceros tenuissimus carries an ancient integrated fragment of an extant virus.</title>
        <authorList>
            <person name="Hongo Y."/>
            <person name="Kimura K."/>
            <person name="Takaki Y."/>
            <person name="Yoshida Y."/>
            <person name="Baba S."/>
            <person name="Kobayashi G."/>
            <person name="Nagasaki K."/>
            <person name="Hano T."/>
            <person name="Tomaru Y."/>
        </authorList>
    </citation>
    <scope>NUCLEOTIDE SEQUENCE [LARGE SCALE GENOMIC DNA]</scope>
    <source>
        <strain evidence="6 7">NIES-3715</strain>
    </source>
</reference>
<dbReference type="PANTHER" id="PTHR12682:SF11">
    <property type="entry name" value="PROTEIN ARCHEASE"/>
    <property type="match status" value="1"/>
</dbReference>
<dbReference type="SUPFAM" id="SSF69819">
    <property type="entry name" value="MTH1598-like"/>
    <property type="match status" value="1"/>
</dbReference>
<gene>
    <name evidence="6" type="ORF">CTEN210_03361</name>
</gene>
<keyword evidence="2" id="KW-0819">tRNA processing</keyword>
<evidence type="ECO:0000256" key="2">
    <source>
        <dbReference type="ARBA" id="ARBA00022694"/>
    </source>
</evidence>
<dbReference type="Proteomes" id="UP001054902">
    <property type="component" value="Unassembled WGS sequence"/>
</dbReference>
<accession>A0AAD3CIS2</accession>
<sequence length="195" mass="21972">MSSKQHQVPSNARDIDAAIAKRSGRGSAYDFEGATVTNNDSPLPSKRKCEDGYEYLNHTADIQLHSWSTSFKGALEQLVIAMFGYMTTLEKIEIDNEYSIQVASNVHAEGHDLESLVFNYLDDWLFLFHTTFFIPKEVTVSNIDMTNFSIQSSGMGEKLNLAKHDQGTEIKAITYSNMQVNLDKEKCDIYVIVDI</sequence>
<dbReference type="GO" id="GO:0006388">
    <property type="term" value="P:tRNA splicing, via endonucleolytic cleavage and ligation"/>
    <property type="evidence" value="ECO:0007669"/>
    <property type="project" value="TreeGrafter"/>
</dbReference>
<keyword evidence="4" id="KW-0106">Calcium</keyword>
<organism evidence="6 7">
    <name type="scientific">Chaetoceros tenuissimus</name>
    <dbReference type="NCBI Taxonomy" id="426638"/>
    <lineage>
        <taxon>Eukaryota</taxon>
        <taxon>Sar</taxon>
        <taxon>Stramenopiles</taxon>
        <taxon>Ochrophyta</taxon>
        <taxon>Bacillariophyta</taxon>
        <taxon>Coscinodiscophyceae</taxon>
        <taxon>Chaetocerotophycidae</taxon>
        <taxon>Chaetocerotales</taxon>
        <taxon>Chaetocerotaceae</taxon>
        <taxon>Chaetoceros</taxon>
    </lineage>
</organism>
<evidence type="ECO:0000256" key="4">
    <source>
        <dbReference type="ARBA" id="ARBA00022837"/>
    </source>
</evidence>
<dbReference type="PANTHER" id="PTHR12682">
    <property type="entry name" value="ARCHEASE"/>
    <property type="match status" value="1"/>
</dbReference>
<dbReference type="InterPro" id="IPR036820">
    <property type="entry name" value="Archease_dom_sf"/>
</dbReference>
<dbReference type="FunFam" id="3.55.10.10:FF:000001">
    <property type="entry name" value="protein archease isoform X1"/>
    <property type="match status" value="1"/>
</dbReference>
<dbReference type="AlphaFoldDB" id="A0AAD3CIS2"/>
<dbReference type="GO" id="GO:0046872">
    <property type="term" value="F:metal ion binding"/>
    <property type="evidence" value="ECO:0007669"/>
    <property type="project" value="UniProtKB-KW"/>
</dbReference>
<dbReference type="GO" id="GO:0072669">
    <property type="term" value="C:tRNA-splicing ligase complex"/>
    <property type="evidence" value="ECO:0007669"/>
    <property type="project" value="TreeGrafter"/>
</dbReference>
<evidence type="ECO:0000256" key="3">
    <source>
        <dbReference type="ARBA" id="ARBA00022723"/>
    </source>
</evidence>
<dbReference type="Pfam" id="PF01951">
    <property type="entry name" value="Archease"/>
    <property type="match status" value="1"/>
</dbReference>
<keyword evidence="3" id="KW-0479">Metal-binding</keyword>
<proteinExistence type="inferred from homology"/>